<sequence length="114" mass="12452">MKPRMWGSWPPLVAFNACLRTVDVKDAGEAGGAGEAEERVAEDTQRAETGHLHSRLRVVPALVTHMRLAFLAGLNSPGFQDLMDQILVPSDGYRPEFDGTEFDVDLNEPDSGLS</sequence>
<organism evidence="2 3">
    <name type="scientific">Stylosanthes scabra</name>
    <dbReference type="NCBI Taxonomy" id="79078"/>
    <lineage>
        <taxon>Eukaryota</taxon>
        <taxon>Viridiplantae</taxon>
        <taxon>Streptophyta</taxon>
        <taxon>Embryophyta</taxon>
        <taxon>Tracheophyta</taxon>
        <taxon>Spermatophyta</taxon>
        <taxon>Magnoliopsida</taxon>
        <taxon>eudicotyledons</taxon>
        <taxon>Gunneridae</taxon>
        <taxon>Pentapetalae</taxon>
        <taxon>rosids</taxon>
        <taxon>fabids</taxon>
        <taxon>Fabales</taxon>
        <taxon>Fabaceae</taxon>
        <taxon>Papilionoideae</taxon>
        <taxon>50 kb inversion clade</taxon>
        <taxon>dalbergioids sensu lato</taxon>
        <taxon>Dalbergieae</taxon>
        <taxon>Pterocarpus clade</taxon>
        <taxon>Stylosanthes</taxon>
    </lineage>
</organism>
<evidence type="ECO:0000313" key="3">
    <source>
        <dbReference type="Proteomes" id="UP001341840"/>
    </source>
</evidence>
<dbReference type="Proteomes" id="UP001341840">
    <property type="component" value="Unassembled WGS sequence"/>
</dbReference>
<feature type="region of interest" description="Disordered" evidence="1">
    <location>
        <begin position="29"/>
        <end position="48"/>
    </location>
</feature>
<evidence type="ECO:0000313" key="2">
    <source>
        <dbReference type="EMBL" id="MED6219084.1"/>
    </source>
</evidence>
<evidence type="ECO:0000256" key="1">
    <source>
        <dbReference type="SAM" id="MobiDB-lite"/>
    </source>
</evidence>
<keyword evidence="3" id="KW-1185">Reference proteome</keyword>
<reference evidence="2 3" key="1">
    <citation type="journal article" date="2023" name="Plants (Basel)">
        <title>Bridging the Gap: Combining Genomics and Transcriptomics Approaches to Understand Stylosanthes scabra, an Orphan Legume from the Brazilian Caatinga.</title>
        <authorList>
            <person name="Ferreira-Neto J.R.C."/>
            <person name="da Silva M.D."/>
            <person name="Binneck E."/>
            <person name="de Melo N.F."/>
            <person name="da Silva R.H."/>
            <person name="de Melo A.L.T.M."/>
            <person name="Pandolfi V."/>
            <person name="Bustamante F.O."/>
            <person name="Brasileiro-Vidal A.C."/>
            <person name="Benko-Iseppon A.M."/>
        </authorList>
    </citation>
    <scope>NUCLEOTIDE SEQUENCE [LARGE SCALE GENOMIC DNA]</scope>
    <source>
        <tissue evidence="2">Leaves</tissue>
    </source>
</reference>
<protein>
    <submittedName>
        <fullName evidence="2">Uncharacterized protein</fullName>
    </submittedName>
</protein>
<comment type="caution">
    <text evidence="2">The sequence shown here is derived from an EMBL/GenBank/DDBJ whole genome shotgun (WGS) entry which is preliminary data.</text>
</comment>
<name>A0ABU6Z9Y9_9FABA</name>
<proteinExistence type="predicted"/>
<feature type="compositionally biased region" description="Basic and acidic residues" evidence="1">
    <location>
        <begin position="36"/>
        <end position="48"/>
    </location>
</feature>
<gene>
    <name evidence="2" type="ORF">PIB30_032551</name>
</gene>
<accession>A0ABU6Z9Y9</accession>
<dbReference type="EMBL" id="JASCZI010272004">
    <property type="protein sequence ID" value="MED6219084.1"/>
    <property type="molecule type" value="Genomic_DNA"/>
</dbReference>